<name>A0ABP9ZBC3_9FUNG</name>
<dbReference type="InterPro" id="IPR004827">
    <property type="entry name" value="bZIP"/>
</dbReference>
<evidence type="ECO:0000256" key="1">
    <source>
        <dbReference type="ARBA" id="ARBA00004123"/>
    </source>
</evidence>
<proteinExistence type="predicted"/>
<evidence type="ECO:0000256" key="4">
    <source>
        <dbReference type="ARBA" id="ARBA00023242"/>
    </source>
</evidence>
<dbReference type="PROSITE" id="PS50217">
    <property type="entry name" value="BZIP"/>
    <property type="match status" value="1"/>
</dbReference>
<evidence type="ECO:0000256" key="5">
    <source>
        <dbReference type="SAM" id="Coils"/>
    </source>
</evidence>
<dbReference type="EMBL" id="BAABUK010000032">
    <property type="protein sequence ID" value="GAA5816425.1"/>
    <property type="molecule type" value="Genomic_DNA"/>
</dbReference>
<evidence type="ECO:0000313" key="9">
    <source>
        <dbReference type="Proteomes" id="UP001473302"/>
    </source>
</evidence>
<dbReference type="PANTHER" id="PTHR19304">
    <property type="entry name" value="CYCLIC-AMP RESPONSE ELEMENT BINDING PROTEIN"/>
    <property type="match status" value="1"/>
</dbReference>
<dbReference type="PRINTS" id="PR00042">
    <property type="entry name" value="LEUZIPPRFOS"/>
</dbReference>
<keyword evidence="4" id="KW-0539">Nucleus</keyword>
<dbReference type="SMART" id="SM00338">
    <property type="entry name" value="BRLZ"/>
    <property type="match status" value="1"/>
</dbReference>
<dbReference type="SUPFAM" id="SSF57959">
    <property type="entry name" value="Leucine zipper domain"/>
    <property type="match status" value="1"/>
</dbReference>
<protein>
    <recommendedName>
        <fullName evidence="7">BZIP domain-containing protein</fullName>
    </recommendedName>
</protein>
<feature type="compositionally biased region" description="Basic residues" evidence="6">
    <location>
        <begin position="187"/>
        <end position="198"/>
    </location>
</feature>
<feature type="region of interest" description="Disordered" evidence="6">
    <location>
        <begin position="1"/>
        <end position="45"/>
    </location>
</feature>
<dbReference type="InterPro" id="IPR000837">
    <property type="entry name" value="AP-1"/>
</dbReference>
<feature type="compositionally biased region" description="Pro residues" evidence="6">
    <location>
        <begin position="328"/>
        <end position="345"/>
    </location>
</feature>
<organism evidence="8 9">
    <name type="scientific">Mucor flavus</name>
    <dbReference type="NCBI Taxonomy" id="439312"/>
    <lineage>
        <taxon>Eukaryota</taxon>
        <taxon>Fungi</taxon>
        <taxon>Fungi incertae sedis</taxon>
        <taxon>Mucoromycota</taxon>
        <taxon>Mucoromycotina</taxon>
        <taxon>Mucoromycetes</taxon>
        <taxon>Mucorales</taxon>
        <taxon>Mucorineae</taxon>
        <taxon>Mucoraceae</taxon>
        <taxon>Mucor</taxon>
    </lineage>
</organism>
<keyword evidence="5" id="KW-0175">Coiled coil</keyword>
<feature type="region of interest" description="Disordered" evidence="6">
    <location>
        <begin position="91"/>
        <end position="228"/>
    </location>
</feature>
<sequence>MTSIVEKEVKEKTPDHSPPMAVLPLNSSTKLDQEPNPFEQSFSGASVEDKASAIKLPPVALITSPAVKAASVTPVIGGGILPKEVSNQFNWDTLRTGPLSPSMLQGPANPEEYYQKGQLAPPNNYSARSSFSSSTDIQYMQQQPQQHQQHQVKNEHDVYSHRMNPHQQQKRKQSEDNHSIDSSHSSVQKKTRRTRRRSSMLDDEDEDSKNRSRTSSSKEPEDDEKRKNFLERNRIAALKCRQRKKQWLNNLQAKVEFLSNDNERLQVQSDSLKEEIVNLKTLLLAHKECPVAQSNGFRASAIQKAMPTMLTQQHMMSRSSPMVNHPYNRPPAPTAPPPPPPPPPSSQQQQHQHHQQQLTPTSQPTASSSSAPRFQRANMVGLPTQGQQEPNNNQGIITSGGTGGTSSVLRF</sequence>
<evidence type="ECO:0000256" key="3">
    <source>
        <dbReference type="ARBA" id="ARBA00023163"/>
    </source>
</evidence>
<dbReference type="Pfam" id="PF11786">
    <property type="entry name" value="Aft1_HRA"/>
    <property type="match status" value="1"/>
</dbReference>
<evidence type="ECO:0000313" key="8">
    <source>
        <dbReference type="EMBL" id="GAA5816425.1"/>
    </source>
</evidence>
<feature type="compositionally biased region" description="Polar residues" evidence="6">
    <location>
        <begin position="384"/>
        <end position="394"/>
    </location>
</feature>
<dbReference type="Gene3D" id="1.20.5.170">
    <property type="match status" value="1"/>
</dbReference>
<keyword evidence="2" id="KW-0805">Transcription regulation</keyword>
<keyword evidence="3" id="KW-0804">Transcription</keyword>
<dbReference type="InterPro" id="IPR051027">
    <property type="entry name" value="bZIP_transcription_factors"/>
</dbReference>
<feature type="compositionally biased region" description="Basic and acidic residues" evidence="6">
    <location>
        <begin position="172"/>
        <end position="181"/>
    </location>
</feature>
<reference evidence="8 9" key="1">
    <citation type="submission" date="2024-04" db="EMBL/GenBank/DDBJ databases">
        <title>genome sequences of Mucor flavus KT1a and Helicostylum pulchrum KT1b strains isolated from the surface of a dry-aged beef.</title>
        <authorList>
            <person name="Toyotome T."/>
            <person name="Hosono M."/>
            <person name="Torimaru M."/>
            <person name="Fukuda K."/>
            <person name="Mikami N."/>
        </authorList>
    </citation>
    <scope>NUCLEOTIDE SEQUENCE [LARGE SCALE GENOMIC DNA]</scope>
    <source>
        <strain evidence="8 9">KT1a</strain>
    </source>
</reference>
<accession>A0ABP9ZBC3</accession>
<dbReference type="InterPro" id="IPR020956">
    <property type="entry name" value="TF_Aft1_OSM"/>
</dbReference>
<evidence type="ECO:0000256" key="6">
    <source>
        <dbReference type="SAM" id="MobiDB-lite"/>
    </source>
</evidence>
<dbReference type="InterPro" id="IPR021755">
    <property type="entry name" value="TF_Aft1_HRA"/>
</dbReference>
<gene>
    <name evidence="8" type="ORF">MFLAVUS_009954</name>
</gene>
<dbReference type="CDD" id="cd14687">
    <property type="entry name" value="bZIP_ATF2"/>
    <property type="match status" value="1"/>
</dbReference>
<dbReference type="InterPro" id="IPR046347">
    <property type="entry name" value="bZIP_sf"/>
</dbReference>
<evidence type="ECO:0000256" key="2">
    <source>
        <dbReference type="ARBA" id="ARBA00023015"/>
    </source>
</evidence>
<dbReference type="Pfam" id="PF00170">
    <property type="entry name" value="bZIP_1"/>
    <property type="match status" value="1"/>
</dbReference>
<keyword evidence="9" id="KW-1185">Reference proteome</keyword>
<feature type="compositionally biased region" description="Low complexity" evidence="6">
    <location>
        <begin position="141"/>
        <end position="151"/>
    </location>
</feature>
<feature type="domain" description="BZIP" evidence="7">
    <location>
        <begin position="223"/>
        <end position="286"/>
    </location>
</feature>
<feature type="coiled-coil region" evidence="5">
    <location>
        <begin position="248"/>
        <end position="282"/>
    </location>
</feature>
<feature type="compositionally biased region" description="Low complexity" evidence="6">
    <location>
        <begin position="346"/>
        <end position="372"/>
    </location>
</feature>
<feature type="region of interest" description="Disordered" evidence="6">
    <location>
        <begin position="314"/>
        <end position="411"/>
    </location>
</feature>
<feature type="compositionally biased region" description="Basic and acidic residues" evidence="6">
    <location>
        <begin position="1"/>
        <end position="15"/>
    </location>
</feature>
<dbReference type="Pfam" id="PF11785">
    <property type="entry name" value="Aft1_OSA"/>
    <property type="match status" value="1"/>
</dbReference>
<comment type="subcellular location">
    <subcellularLocation>
        <location evidence="1">Nucleus</location>
    </subcellularLocation>
</comment>
<feature type="compositionally biased region" description="Basic and acidic residues" evidence="6">
    <location>
        <begin position="216"/>
        <end position="228"/>
    </location>
</feature>
<evidence type="ECO:0000259" key="7">
    <source>
        <dbReference type="PROSITE" id="PS50217"/>
    </source>
</evidence>
<dbReference type="Proteomes" id="UP001473302">
    <property type="component" value="Unassembled WGS sequence"/>
</dbReference>
<comment type="caution">
    <text evidence="8">The sequence shown here is derived from an EMBL/GenBank/DDBJ whole genome shotgun (WGS) entry which is preliminary data.</text>
</comment>